<name>A0A8J3PUU6_9ACTN</name>
<keyword evidence="3" id="KW-1185">Reference proteome</keyword>
<organism evidence="2 3">
    <name type="scientific">Planotetraspora kaengkrachanensis</name>
    <dbReference type="NCBI Taxonomy" id="575193"/>
    <lineage>
        <taxon>Bacteria</taxon>
        <taxon>Bacillati</taxon>
        <taxon>Actinomycetota</taxon>
        <taxon>Actinomycetes</taxon>
        <taxon>Streptosporangiales</taxon>
        <taxon>Streptosporangiaceae</taxon>
        <taxon>Planotetraspora</taxon>
    </lineage>
</organism>
<keyword evidence="1" id="KW-1133">Transmembrane helix</keyword>
<dbReference type="AlphaFoldDB" id="A0A8J3PUU6"/>
<dbReference type="RefSeq" id="WP_275414491.1">
    <property type="nucleotide sequence ID" value="NZ_BAABHH010000018.1"/>
</dbReference>
<comment type="caution">
    <text evidence="2">The sequence shown here is derived from an EMBL/GenBank/DDBJ whole genome shotgun (WGS) entry which is preliminary data.</text>
</comment>
<evidence type="ECO:0000313" key="3">
    <source>
        <dbReference type="Proteomes" id="UP000630097"/>
    </source>
</evidence>
<proteinExistence type="predicted"/>
<gene>
    <name evidence="2" type="ORF">Pka01_45080</name>
</gene>
<keyword evidence="1" id="KW-0812">Transmembrane</keyword>
<dbReference type="EMBL" id="BONV01000019">
    <property type="protein sequence ID" value="GIG81381.1"/>
    <property type="molecule type" value="Genomic_DNA"/>
</dbReference>
<sequence length="44" mass="4316">MGLPSIAFSLVIQSAALEATMIGFAVALSLGAVAAVVTAVRAAR</sequence>
<accession>A0A8J3PUU6</accession>
<feature type="transmembrane region" description="Helical" evidence="1">
    <location>
        <begin position="20"/>
        <end position="40"/>
    </location>
</feature>
<dbReference type="Proteomes" id="UP000630097">
    <property type="component" value="Unassembled WGS sequence"/>
</dbReference>
<protein>
    <submittedName>
        <fullName evidence="2">Uncharacterized protein</fullName>
    </submittedName>
</protein>
<keyword evidence="1" id="KW-0472">Membrane</keyword>
<reference evidence="2 3" key="1">
    <citation type="submission" date="2021-01" db="EMBL/GenBank/DDBJ databases">
        <title>Whole genome shotgun sequence of Planotetraspora kaengkrachanensis NBRC 104272.</title>
        <authorList>
            <person name="Komaki H."/>
            <person name="Tamura T."/>
        </authorList>
    </citation>
    <scope>NUCLEOTIDE SEQUENCE [LARGE SCALE GENOMIC DNA]</scope>
    <source>
        <strain evidence="2 3">NBRC 104272</strain>
    </source>
</reference>
<evidence type="ECO:0000256" key="1">
    <source>
        <dbReference type="SAM" id="Phobius"/>
    </source>
</evidence>
<evidence type="ECO:0000313" key="2">
    <source>
        <dbReference type="EMBL" id="GIG81381.1"/>
    </source>
</evidence>